<dbReference type="Pfam" id="PF05448">
    <property type="entry name" value="AXE1"/>
    <property type="match status" value="1"/>
</dbReference>
<accession>A0A840TV83</accession>
<evidence type="ECO:0000313" key="3">
    <source>
        <dbReference type="Proteomes" id="UP000557307"/>
    </source>
</evidence>
<name>A0A840TV83_9BACT</name>
<dbReference type="Gene3D" id="3.40.50.1820">
    <property type="entry name" value="alpha/beta hydrolase"/>
    <property type="match status" value="1"/>
</dbReference>
<proteinExistence type="predicted"/>
<dbReference type="EMBL" id="JACHGF010000005">
    <property type="protein sequence ID" value="MBB5285492.1"/>
    <property type="molecule type" value="Genomic_DNA"/>
</dbReference>
<keyword evidence="3" id="KW-1185">Reference proteome</keyword>
<evidence type="ECO:0000313" key="2">
    <source>
        <dbReference type="EMBL" id="MBB5285492.1"/>
    </source>
</evidence>
<reference evidence="2 3" key="1">
    <citation type="submission" date="2020-08" db="EMBL/GenBank/DDBJ databases">
        <title>Genomic Encyclopedia of Type Strains, Phase IV (KMG-IV): sequencing the most valuable type-strain genomes for metagenomic binning, comparative biology and taxonomic classification.</title>
        <authorList>
            <person name="Goeker M."/>
        </authorList>
    </citation>
    <scope>NUCLEOTIDE SEQUENCE [LARGE SCALE GENOMIC DNA]</scope>
    <source>
        <strain evidence="2 3">DSM 105074</strain>
    </source>
</reference>
<gene>
    <name evidence="2" type="ORF">HNQ92_003649</name>
</gene>
<dbReference type="SUPFAM" id="SSF53474">
    <property type="entry name" value="alpha/beta-Hydrolases"/>
    <property type="match status" value="1"/>
</dbReference>
<sequence length="222" mass="24535">MLLLCGAASTLSAQDNLLVFDYWKYHAGTPSVSLYKHLYSHASEQLEERRGAVEKLQTKADWQRRQAWVKAQLAEAMGPFPAKTPLNPVVTGTLDREKCTVEKLYFESRPGYFVTAALFLPKNRSGKVPAILYCSGHSPVGFRADVYQHTILNYVEKGFIVLAFDPIGQGERRDYRDVADKSAPTKEHSYAGVPSFIAGLPPPTTSSGMVFGPSTTCSADRK</sequence>
<dbReference type="PANTHER" id="PTHR22946:SF8">
    <property type="entry name" value="ACETYL XYLAN ESTERASE DOMAIN-CONTAINING PROTEIN"/>
    <property type="match status" value="1"/>
</dbReference>
<dbReference type="Proteomes" id="UP000557307">
    <property type="component" value="Unassembled WGS sequence"/>
</dbReference>
<dbReference type="RefSeq" id="WP_184175689.1">
    <property type="nucleotide sequence ID" value="NZ_JACHGF010000005.1"/>
</dbReference>
<comment type="caution">
    <text evidence="2">The sequence shown here is derived from an EMBL/GenBank/DDBJ whole genome shotgun (WGS) entry which is preliminary data.</text>
</comment>
<dbReference type="PANTHER" id="PTHR22946">
    <property type="entry name" value="DIENELACTONE HYDROLASE DOMAIN-CONTAINING PROTEIN-RELATED"/>
    <property type="match status" value="1"/>
</dbReference>
<dbReference type="InterPro" id="IPR050261">
    <property type="entry name" value="FrsA_esterase"/>
</dbReference>
<evidence type="ECO:0000259" key="1">
    <source>
        <dbReference type="Pfam" id="PF05448"/>
    </source>
</evidence>
<protein>
    <recommendedName>
        <fullName evidence="1">Acetyl xylan esterase domain-containing protein</fullName>
    </recommendedName>
</protein>
<dbReference type="InterPro" id="IPR029058">
    <property type="entry name" value="AB_hydrolase_fold"/>
</dbReference>
<dbReference type="AlphaFoldDB" id="A0A840TV83"/>
<organism evidence="2 3">
    <name type="scientific">Rhabdobacter roseus</name>
    <dbReference type="NCBI Taxonomy" id="1655419"/>
    <lineage>
        <taxon>Bacteria</taxon>
        <taxon>Pseudomonadati</taxon>
        <taxon>Bacteroidota</taxon>
        <taxon>Cytophagia</taxon>
        <taxon>Cytophagales</taxon>
        <taxon>Cytophagaceae</taxon>
        <taxon>Rhabdobacter</taxon>
    </lineage>
</organism>
<feature type="domain" description="Acetyl xylan esterase" evidence="1">
    <location>
        <begin position="97"/>
        <end position="175"/>
    </location>
</feature>
<dbReference type="InterPro" id="IPR008391">
    <property type="entry name" value="AXE1_dom"/>
</dbReference>